<comment type="subcellular location">
    <subcellularLocation>
        <location evidence="5">Cell membrane</location>
        <topology evidence="5">Peripheral membrane protein</topology>
        <orientation evidence="5">Cytoplasmic side</orientation>
    </subcellularLocation>
    <text evidence="5">Localizes to the Z ring in an FtsZ-dependent manner. Targeted to the membrane through a conserved C-terminal amphipathic helix.</text>
</comment>
<evidence type="ECO:0000256" key="1">
    <source>
        <dbReference type="ARBA" id="ARBA00022475"/>
    </source>
</evidence>
<evidence type="ECO:0000256" key="3">
    <source>
        <dbReference type="ARBA" id="ARBA00023136"/>
    </source>
</evidence>
<evidence type="ECO:0000256" key="2">
    <source>
        <dbReference type="ARBA" id="ARBA00022618"/>
    </source>
</evidence>
<reference evidence="8" key="1">
    <citation type="submission" date="2023-10" db="EMBL/GenBank/DDBJ databases">
        <title>The first scallop-associated chemosynthetic bacterial symbiont.</title>
        <authorList>
            <person name="Lin Y.-T."/>
            <person name="Sun J."/>
            <person name="Ip J.C.-H."/>
            <person name="He X."/>
            <person name="Gao Z.-M."/>
            <person name="Perez M."/>
            <person name="Xu T."/>
            <person name="Qian P.-Y."/>
            <person name="Qiu J.-W."/>
        </authorList>
    </citation>
    <scope>NUCLEOTIDE SEQUENCE</scope>
    <source>
        <strain evidence="8">Gill1</strain>
    </source>
</reference>
<protein>
    <recommendedName>
        <fullName evidence="5 6">Cell division protein FtsA</fullName>
    </recommendedName>
</protein>
<dbReference type="GO" id="GO:0043093">
    <property type="term" value="P:FtsZ-dependent cytokinesis"/>
    <property type="evidence" value="ECO:0007669"/>
    <property type="project" value="UniProtKB-UniRule"/>
</dbReference>
<dbReference type="SUPFAM" id="SSF53067">
    <property type="entry name" value="Actin-like ATPase domain"/>
    <property type="match status" value="2"/>
</dbReference>
<gene>
    <name evidence="5 8" type="primary">ftsA</name>
    <name evidence="8" type="ORF">Ctma_0684</name>
</gene>
<sequence length="417" mass="46078">MAKEHFDEHFVVSIDVGSSKIVILLANEKNGRLEIFGHARGESVGVHKGEIVDVDEVAKAIKRVKDDAILSCNTNFHSVVANISDAKLIVNNRESETHVSEKVSKKDVEHVIKIAQSVVIPDSHKIINSVIHHYTLDENTSTHQGDELIGEKARNLKISMHVAAAPSQSVKRIQRSLDQNKLGFSDVVPNSMASSEPYLTENEKERGVCLVDIGSEVMGLSVFKGGGIVYSVVIQAGAKQVTRDIADAFNTSFEEAERLKIKYGCAQAKTLVEDKLIQFRQADDSSDYYLSQHSLIEVIEVAYSELFSLIRKKLKTKELYRPLNSGFILVGGGAKIKGCNDLMFSHFRKRVKIGIVNTDLIRVDTNSISSNYDLLAPEYSCALGLLLFDNDKSIVKAQQSSNGKGILGKIKQTMLEY</sequence>
<dbReference type="NCBIfam" id="TIGR01174">
    <property type="entry name" value="ftsA"/>
    <property type="match status" value="1"/>
</dbReference>
<dbReference type="Gene3D" id="3.30.420.40">
    <property type="match status" value="2"/>
</dbReference>
<dbReference type="AlphaFoldDB" id="A0AAU6PG55"/>
<dbReference type="Pfam" id="PF02491">
    <property type="entry name" value="SHS2_FTSA"/>
    <property type="match status" value="1"/>
</dbReference>
<organism evidence="8">
    <name type="scientific">Catillopecten margaritatus gill symbiont</name>
    <dbReference type="NCBI Taxonomy" id="3083288"/>
    <lineage>
        <taxon>Bacteria</taxon>
        <taxon>Pseudomonadati</taxon>
        <taxon>Pseudomonadota</taxon>
        <taxon>Gammaproteobacteria</taxon>
        <taxon>sulfur-oxidizing symbionts</taxon>
    </lineage>
</organism>
<dbReference type="PIRSF" id="PIRSF003101">
    <property type="entry name" value="FtsA"/>
    <property type="match status" value="1"/>
</dbReference>
<evidence type="ECO:0000256" key="5">
    <source>
        <dbReference type="HAMAP-Rule" id="MF_02033"/>
    </source>
</evidence>
<keyword evidence="4 5" id="KW-0131">Cell cycle</keyword>
<dbReference type="InterPro" id="IPR043129">
    <property type="entry name" value="ATPase_NBD"/>
</dbReference>
<evidence type="ECO:0000256" key="4">
    <source>
        <dbReference type="ARBA" id="ARBA00023306"/>
    </source>
</evidence>
<proteinExistence type="inferred from homology"/>
<keyword evidence="3 5" id="KW-0472">Membrane</keyword>
<evidence type="ECO:0000313" key="8">
    <source>
        <dbReference type="EMBL" id="WXT99978.1"/>
    </source>
</evidence>
<evidence type="ECO:0000256" key="6">
    <source>
        <dbReference type="PIRNR" id="PIRNR003101"/>
    </source>
</evidence>
<feature type="domain" description="SHS2" evidence="7">
    <location>
        <begin position="11"/>
        <end position="198"/>
    </location>
</feature>
<evidence type="ECO:0000259" key="7">
    <source>
        <dbReference type="SMART" id="SM00842"/>
    </source>
</evidence>
<comment type="subunit">
    <text evidence="5">Self-interacts. Interacts with FtsZ.</text>
</comment>
<name>A0AAU6PG55_9GAMM</name>
<keyword evidence="2 5" id="KW-0132">Cell division</keyword>
<dbReference type="PANTHER" id="PTHR32432:SF4">
    <property type="entry name" value="CELL DIVISION PROTEIN FTSA"/>
    <property type="match status" value="1"/>
</dbReference>
<comment type="similarity">
    <text evidence="5 6">Belongs to the FtsA/MreB family.</text>
</comment>
<dbReference type="CDD" id="cd24048">
    <property type="entry name" value="ASKHA_NBD_FtsA"/>
    <property type="match status" value="1"/>
</dbReference>
<dbReference type="GO" id="GO:0009898">
    <property type="term" value="C:cytoplasmic side of plasma membrane"/>
    <property type="evidence" value="ECO:0007669"/>
    <property type="project" value="UniProtKB-UniRule"/>
</dbReference>
<keyword evidence="1 5" id="KW-1003">Cell membrane</keyword>
<dbReference type="InterPro" id="IPR020823">
    <property type="entry name" value="Cell_div_FtsA"/>
</dbReference>
<accession>A0AAU6PG55</accession>
<dbReference type="GO" id="GO:0032153">
    <property type="term" value="C:cell division site"/>
    <property type="evidence" value="ECO:0007669"/>
    <property type="project" value="UniProtKB-UniRule"/>
</dbReference>
<dbReference type="HAMAP" id="MF_02033">
    <property type="entry name" value="FtsA"/>
    <property type="match status" value="1"/>
</dbReference>
<comment type="function">
    <text evidence="5 6">Cell division protein that is involved in the assembly of the Z ring. May serve as a membrane anchor for the Z ring.</text>
</comment>
<dbReference type="PANTHER" id="PTHR32432">
    <property type="entry name" value="CELL DIVISION PROTEIN FTSA-RELATED"/>
    <property type="match status" value="1"/>
</dbReference>
<dbReference type="EMBL" id="CP138327">
    <property type="protein sequence ID" value="WXT99978.1"/>
    <property type="molecule type" value="Genomic_DNA"/>
</dbReference>
<dbReference type="InterPro" id="IPR050696">
    <property type="entry name" value="FtsA/MreB"/>
</dbReference>
<dbReference type="SMART" id="SM00842">
    <property type="entry name" value="FtsA"/>
    <property type="match status" value="1"/>
</dbReference>
<dbReference type="Pfam" id="PF14450">
    <property type="entry name" value="FtsA"/>
    <property type="match status" value="1"/>
</dbReference>
<dbReference type="InterPro" id="IPR003494">
    <property type="entry name" value="SHS2_FtsA"/>
</dbReference>